<dbReference type="InterPro" id="IPR012910">
    <property type="entry name" value="Plug_dom"/>
</dbReference>
<protein>
    <submittedName>
        <fullName evidence="10">Iron complex outermembrane recepter protein</fullName>
    </submittedName>
</protein>
<keyword evidence="12" id="KW-1185">Reference proteome</keyword>
<organism evidence="10 11">
    <name type="scientific">Flagellimonas taeanensis</name>
    <dbReference type="NCBI Taxonomy" id="1005926"/>
    <lineage>
        <taxon>Bacteria</taxon>
        <taxon>Pseudomonadati</taxon>
        <taxon>Bacteroidota</taxon>
        <taxon>Flavobacteriia</taxon>
        <taxon>Flavobacteriales</taxon>
        <taxon>Flavobacteriaceae</taxon>
        <taxon>Flagellimonas</taxon>
    </lineage>
</organism>
<dbReference type="NCBIfam" id="TIGR04057">
    <property type="entry name" value="SusC_RagA_signa"/>
    <property type="match status" value="1"/>
</dbReference>
<dbReference type="InterPro" id="IPR039426">
    <property type="entry name" value="TonB-dep_rcpt-like"/>
</dbReference>
<name>A0A1M6W7Q5_9FLAO</name>
<dbReference type="NCBIfam" id="TIGR04056">
    <property type="entry name" value="OMP_RagA_SusC"/>
    <property type="match status" value="1"/>
</dbReference>
<evidence type="ECO:0000256" key="1">
    <source>
        <dbReference type="ARBA" id="ARBA00004571"/>
    </source>
</evidence>
<keyword evidence="4 7" id="KW-0812">Transmembrane</keyword>
<dbReference type="Proteomes" id="UP000184031">
    <property type="component" value="Unassembled WGS sequence"/>
</dbReference>
<dbReference type="SUPFAM" id="SSF49464">
    <property type="entry name" value="Carboxypeptidase regulatory domain-like"/>
    <property type="match status" value="1"/>
</dbReference>
<dbReference type="Gene3D" id="2.40.170.20">
    <property type="entry name" value="TonB-dependent receptor, beta-barrel domain"/>
    <property type="match status" value="1"/>
</dbReference>
<evidence type="ECO:0000256" key="3">
    <source>
        <dbReference type="ARBA" id="ARBA00022452"/>
    </source>
</evidence>
<feature type="domain" description="TonB-dependent receptor plug" evidence="8">
    <location>
        <begin position="220"/>
        <end position="335"/>
    </location>
</feature>
<keyword evidence="5 7" id="KW-0472">Membrane</keyword>
<dbReference type="InterPro" id="IPR023997">
    <property type="entry name" value="TonB-dep_OMP_SusC/RagA_CS"/>
</dbReference>
<keyword evidence="6 7" id="KW-0998">Cell outer membrane</keyword>
<dbReference type="InterPro" id="IPR008969">
    <property type="entry name" value="CarboxyPept-like_regulatory"/>
</dbReference>
<keyword evidence="2 7" id="KW-0813">Transport</keyword>
<evidence type="ECO:0000313" key="11">
    <source>
        <dbReference type="Proteomes" id="UP000184031"/>
    </source>
</evidence>
<evidence type="ECO:0000256" key="7">
    <source>
        <dbReference type="PROSITE-ProRule" id="PRU01360"/>
    </source>
</evidence>
<comment type="subcellular location">
    <subcellularLocation>
        <location evidence="1 7">Cell outer membrane</location>
        <topology evidence="1 7">Multi-pass membrane protein</topology>
    </subcellularLocation>
</comment>
<evidence type="ECO:0000313" key="12">
    <source>
        <dbReference type="Proteomes" id="UP000198940"/>
    </source>
</evidence>
<dbReference type="FunFam" id="2.170.130.10:FF:000008">
    <property type="entry name" value="SusC/RagA family TonB-linked outer membrane protein"/>
    <property type="match status" value="1"/>
</dbReference>
<dbReference type="FunFam" id="2.60.40.1120:FF:000003">
    <property type="entry name" value="Outer membrane protein Omp121"/>
    <property type="match status" value="1"/>
</dbReference>
<dbReference type="Pfam" id="PF07715">
    <property type="entry name" value="Plug"/>
    <property type="match status" value="1"/>
</dbReference>
<keyword evidence="3 7" id="KW-1134">Transmembrane beta strand</keyword>
<dbReference type="STRING" id="1055723.SAMN05216293_2193"/>
<dbReference type="Gene3D" id="2.60.40.1120">
    <property type="entry name" value="Carboxypeptidase-like, regulatory domain"/>
    <property type="match status" value="1"/>
</dbReference>
<reference evidence="10 11" key="1">
    <citation type="submission" date="2016-11" db="EMBL/GenBank/DDBJ databases">
        <authorList>
            <person name="Varghese N."/>
            <person name="Submissions S."/>
        </authorList>
    </citation>
    <scope>NUCLEOTIDE SEQUENCE [LARGE SCALE GENOMIC DNA]</scope>
    <source>
        <strain evidence="10 11">CGMCC 1.12174</strain>
        <strain evidence="9 12">DSM 26351</strain>
    </source>
</reference>
<dbReference type="InterPro" id="IPR036942">
    <property type="entry name" value="Beta-barrel_TonB_sf"/>
</dbReference>
<dbReference type="InterPro" id="IPR037066">
    <property type="entry name" value="Plug_dom_sf"/>
</dbReference>
<dbReference type="Pfam" id="PF13715">
    <property type="entry name" value="CarbopepD_reg_2"/>
    <property type="match status" value="1"/>
</dbReference>
<evidence type="ECO:0000256" key="4">
    <source>
        <dbReference type="ARBA" id="ARBA00022692"/>
    </source>
</evidence>
<evidence type="ECO:0000313" key="10">
    <source>
        <dbReference type="EMBL" id="SHK89727.1"/>
    </source>
</evidence>
<evidence type="ECO:0000256" key="5">
    <source>
        <dbReference type="ARBA" id="ARBA00023136"/>
    </source>
</evidence>
<dbReference type="EMBL" id="FOKU01000011">
    <property type="protein sequence ID" value="SFC45605.1"/>
    <property type="molecule type" value="Genomic_DNA"/>
</dbReference>
<comment type="caution">
    <text evidence="10">The sequence shown here is derived from an EMBL/GenBank/DDBJ whole genome shotgun (WGS) entry which is preliminary data.</text>
</comment>
<comment type="similarity">
    <text evidence="7">Belongs to the TonB-dependent receptor family.</text>
</comment>
<proteinExistence type="inferred from homology"/>
<dbReference type="OrthoDB" id="9768177at2"/>
<gene>
    <name evidence="9" type="ORF">SAMN04487891_111116</name>
    <name evidence="10" type="ORF">SAMN05216293_2193</name>
</gene>
<dbReference type="Proteomes" id="UP000198940">
    <property type="component" value="Unassembled WGS sequence"/>
</dbReference>
<dbReference type="InterPro" id="IPR023996">
    <property type="entry name" value="TonB-dep_OMP_SusC/RagA"/>
</dbReference>
<evidence type="ECO:0000313" key="9">
    <source>
        <dbReference type="EMBL" id="SFC45605.1"/>
    </source>
</evidence>
<evidence type="ECO:0000256" key="2">
    <source>
        <dbReference type="ARBA" id="ARBA00022448"/>
    </source>
</evidence>
<sequence>MNSLTIKQLIKLTFHTFCYLMILALLNPVLAADARGQKLENYKVDLTVTDATVVEVLKQIEEQTSFKFVYDRKVGRLHNTYDIDYRNVSLRSILELMAKDADLTFRRINHTISIDVKPQAPAVVVEVAFITVTGQVTDENGVPLAGASVLEKGTGNGTITDFDGNFSIDVESNAVLQISYLGYKSQEVSVGGRSSINVQLEADATLLEAVVVVGYGTQRKTDVTGSIASVDSEDFNKGIVMNPGQLLQGKVAGVNISNVSGEPGAEQDVIIRGVGSMRSGTTPLYVIDGFALDNSSTGVPTNPLNFINSQDIESIDVLKDASAAAIYGSRAANGVIVITTKKGKVGRTRMDLSVSTGFSSLANKVDIFTADEFRREVVAAGGNLEDGGANTDWQDALTRTGFSKNVNFSMSGASDKFSYHASLGVNDQQGILRSNDLKRYSGRLNLTQKAFNDRFKVEFNMTASRTENQRADARSIVGDMLQMNPTLPLYVNGEPSVLDNRLNPLVREQIYSDDALNHRILANLSPSIEIIKGLTYKLNLGVDYSTTNRDVQFMPFSQLEGYLLGTLTSTFTTNRNSLIENTLTYDYSTDRHHLTFLAGHTYQDTYVHQRVFELEGFSNNGIDPKYQDQISGESNQTYMNTFATENELQSFFGRINYGFDNKYLLTATMRADGSSKFGGNNKYGYFPSVALGWNIMNEDFLSSNTAINNLKLRASWGKTGNQEIPSKITKLSYTDSKDNNDSYPINGDESSIEDYPYGTIFTRLANPDIQWEVSQQTNIGLDFGLFNNRLSGTVDYFNKVSENILLEVTPADPIQPTAKYWTNIPDMEIKNNGIEFSLDYHSDYDKDFSYNIGGNLAYTKNEVANSPYKVLTTGAAQGAGQTGATINGNINGEPIGSFYMLEFLGIGEDGLSVYSDERSVVGSALPDLIYAFYLNFRYKSFDLGMNFNGVSGNKVYNHTAMSQFTKGLLASNFNTTSLATQFPNEDITNSNTVSTRYLEDGDFLRLNNATLGYSLDPAYIGLDGLVNGIRLSVTGQNLFVITDYSGYDPEINSNLTIDGIQTFGIDYFNYPKTRTIVFGLNVSF</sequence>
<dbReference type="GO" id="GO:0009279">
    <property type="term" value="C:cell outer membrane"/>
    <property type="evidence" value="ECO:0007669"/>
    <property type="project" value="UniProtKB-SubCell"/>
</dbReference>
<evidence type="ECO:0000256" key="6">
    <source>
        <dbReference type="ARBA" id="ARBA00023237"/>
    </source>
</evidence>
<dbReference type="EMBL" id="FRAT01000005">
    <property type="protein sequence ID" value="SHK89727.1"/>
    <property type="molecule type" value="Genomic_DNA"/>
</dbReference>
<dbReference type="SUPFAM" id="SSF56935">
    <property type="entry name" value="Porins"/>
    <property type="match status" value="1"/>
</dbReference>
<dbReference type="PROSITE" id="PS52016">
    <property type="entry name" value="TONB_DEPENDENT_REC_3"/>
    <property type="match status" value="1"/>
</dbReference>
<dbReference type="AlphaFoldDB" id="A0A1M6W7Q5"/>
<evidence type="ECO:0000259" key="8">
    <source>
        <dbReference type="Pfam" id="PF07715"/>
    </source>
</evidence>
<accession>A0A1M6W7Q5</accession>
<dbReference type="Gene3D" id="2.170.130.10">
    <property type="entry name" value="TonB-dependent receptor, plug domain"/>
    <property type="match status" value="1"/>
</dbReference>